<dbReference type="Proteomes" id="UP001057520">
    <property type="component" value="Chromosome"/>
</dbReference>
<keyword evidence="1" id="KW-0732">Signal</keyword>
<proteinExistence type="predicted"/>
<dbReference type="InterPro" id="IPR030395">
    <property type="entry name" value="GP_PDE_dom"/>
</dbReference>
<feature type="domain" description="GP-PDE" evidence="2">
    <location>
        <begin position="39"/>
        <end position="306"/>
    </location>
</feature>
<feature type="chain" id="PRO_5046368343" evidence="1">
    <location>
        <begin position="26"/>
        <end position="339"/>
    </location>
</feature>
<dbReference type="SUPFAM" id="SSF51695">
    <property type="entry name" value="PLC-like phosphodiesterases"/>
    <property type="match status" value="1"/>
</dbReference>
<dbReference type="PROSITE" id="PS51704">
    <property type="entry name" value="GP_PDE"/>
    <property type="match status" value="1"/>
</dbReference>
<accession>A0ABY4ZWM3</accession>
<protein>
    <submittedName>
        <fullName evidence="3">Glycerophosphodiester phosphodiesterase family protein</fullName>
    </submittedName>
</protein>
<reference evidence="3 4" key="1">
    <citation type="submission" date="2022-04" db="EMBL/GenBank/DDBJ databases">
        <title>Genome sequence of soybean root-associated Caulobacter segnis RL271.</title>
        <authorList>
            <person name="Longley R."/>
            <person name="Bonito G."/>
            <person name="Trigodet F."/>
            <person name="Crosson S."/>
            <person name="Fiebig A."/>
        </authorList>
    </citation>
    <scope>NUCLEOTIDE SEQUENCE [LARGE SCALE GENOMIC DNA]</scope>
    <source>
        <strain evidence="3 4">RL271</strain>
    </source>
</reference>
<gene>
    <name evidence="3" type="ORF">MZV50_05260</name>
</gene>
<dbReference type="CDD" id="cd08566">
    <property type="entry name" value="GDPD_AtGDE_like"/>
    <property type="match status" value="1"/>
</dbReference>
<name>A0ABY4ZWM3_9CAUL</name>
<dbReference type="InterPro" id="IPR017946">
    <property type="entry name" value="PLC-like_Pdiesterase_TIM-brl"/>
</dbReference>
<evidence type="ECO:0000313" key="3">
    <source>
        <dbReference type="EMBL" id="USQ96973.1"/>
    </source>
</evidence>
<evidence type="ECO:0000256" key="1">
    <source>
        <dbReference type="SAM" id="SignalP"/>
    </source>
</evidence>
<dbReference type="Pfam" id="PF16387">
    <property type="entry name" value="DUF4996"/>
    <property type="match status" value="1"/>
</dbReference>
<dbReference type="EMBL" id="CP096040">
    <property type="protein sequence ID" value="USQ96973.1"/>
    <property type="molecule type" value="Genomic_DNA"/>
</dbReference>
<sequence>MRRLAPVLFPAVVGALAVLAAPAEAGVLRDRLYDPGDGVLVVAHRACHQPAPSHGFEQPVPENSLAALERCIALGVDLVEIDVRRTRDGDLIVMHDAKVDRTTDGKGRVSNLTLAQVQALRLKDAHGGTEAPPTLEAFLRAARGRILVNIDLKGSLAGEAAQIVRRADAADWVLFKARVRLDAPPIADLPLYRGLAFMPMVASKAAKRAPGLAQITARQASGDRQIPAVEMVALKRQGFVAVRDAARAARIRVWTNTLATKGLRGVLDQSGDRKALRDPDKAWGRLIDQGVSIVQTDYPTALLDYLDNRGLRGHVPTSIATADVESSAPAPLGASSRSR</sequence>
<evidence type="ECO:0000313" key="4">
    <source>
        <dbReference type="Proteomes" id="UP001057520"/>
    </source>
</evidence>
<evidence type="ECO:0000259" key="2">
    <source>
        <dbReference type="PROSITE" id="PS51704"/>
    </source>
</evidence>
<organism evidence="3 4">
    <name type="scientific">Caulobacter segnis</name>
    <dbReference type="NCBI Taxonomy" id="88688"/>
    <lineage>
        <taxon>Bacteria</taxon>
        <taxon>Pseudomonadati</taxon>
        <taxon>Pseudomonadota</taxon>
        <taxon>Alphaproteobacteria</taxon>
        <taxon>Caulobacterales</taxon>
        <taxon>Caulobacteraceae</taxon>
        <taxon>Caulobacter</taxon>
    </lineage>
</organism>
<keyword evidence="4" id="KW-1185">Reference proteome</keyword>
<dbReference type="PANTHER" id="PTHR46320">
    <property type="entry name" value="GLYCEROPHOSPHODIESTER PHOSPHODIESTERASE 1"/>
    <property type="match status" value="1"/>
</dbReference>
<dbReference type="Gene3D" id="3.20.20.190">
    <property type="entry name" value="Phosphatidylinositol (PI) phosphodiesterase"/>
    <property type="match status" value="1"/>
</dbReference>
<feature type="signal peptide" evidence="1">
    <location>
        <begin position="1"/>
        <end position="25"/>
    </location>
</feature>
<dbReference type="PANTHER" id="PTHR46320:SF1">
    <property type="entry name" value="GLYCEROPHOSPHODIESTER PHOSPHODIESTERASE 1"/>
    <property type="match status" value="1"/>
</dbReference>
<dbReference type="InterPro" id="IPR032160">
    <property type="entry name" value="DUF4996"/>
</dbReference>
<dbReference type="Pfam" id="PF03009">
    <property type="entry name" value="GDPD"/>
    <property type="match status" value="1"/>
</dbReference>